<dbReference type="GO" id="GO:0015171">
    <property type="term" value="F:amino acid transmembrane transporter activity"/>
    <property type="evidence" value="ECO:0007669"/>
    <property type="project" value="TreeGrafter"/>
</dbReference>
<dbReference type="InterPro" id="IPR050524">
    <property type="entry name" value="APC_YAT"/>
</dbReference>
<evidence type="ECO:0000313" key="7">
    <source>
        <dbReference type="EMBL" id="KAB8071621.1"/>
    </source>
</evidence>
<evidence type="ECO:0000313" key="8">
    <source>
        <dbReference type="Proteomes" id="UP000326565"/>
    </source>
</evidence>
<dbReference type="AlphaFoldDB" id="A0A5N5WT07"/>
<feature type="transmembrane region" description="Helical" evidence="5">
    <location>
        <begin position="195"/>
        <end position="216"/>
    </location>
</feature>
<keyword evidence="4 5" id="KW-0472">Membrane</keyword>
<dbReference type="OrthoDB" id="4505636at2759"/>
<feature type="transmembrane region" description="Helical" evidence="5">
    <location>
        <begin position="121"/>
        <end position="138"/>
    </location>
</feature>
<dbReference type="PANTHER" id="PTHR43341">
    <property type="entry name" value="AMINO ACID PERMEASE"/>
    <property type="match status" value="1"/>
</dbReference>
<dbReference type="Proteomes" id="UP000326565">
    <property type="component" value="Unassembled WGS sequence"/>
</dbReference>
<evidence type="ECO:0000256" key="3">
    <source>
        <dbReference type="ARBA" id="ARBA00022989"/>
    </source>
</evidence>
<evidence type="ECO:0000256" key="5">
    <source>
        <dbReference type="SAM" id="Phobius"/>
    </source>
</evidence>
<sequence length="262" mass="29301">MTMMLHERKALVPMVISSNGALGIAKSKTWQSVDLSSGPLSLLLGFSIYSLALMCVNNCLAELTVLYPISGGFIRMTGKWVDDAFGFMAGWNFFLYEALAVPFEITAITLVLSFWGSSSKVILIAMLLSFTFVTMVGGNPQHDAYEFKYWHNQGPMAEYLHTDSLGRFEGVQYVNLLVAEPKCPQVYVNNAFKIIYWRFFFFYIAGAVSVGVLVAYNDPILVFVFITHTDTGTTASSPFNVAMQNLKVERLSHLTELVEYRV</sequence>
<dbReference type="EMBL" id="ML732267">
    <property type="protein sequence ID" value="KAB8071621.1"/>
    <property type="molecule type" value="Genomic_DNA"/>
</dbReference>
<evidence type="ECO:0000259" key="6">
    <source>
        <dbReference type="Pfam" id="PF00324"/>
    </source>
</evidence>
<keyword evidence="3 5" id="KW-1133">Transmembrane helix</keyword>
<keyword evidence="8" id="KW-1185">Reference proteome</keyword>
<keyword evidence="2 5" id="KW-0812">Transmembrane</keyword>
<dbReference type="InterPro" id="IPR004841">
    <property type="entry name" value="AA-permease/SLC12A_dom"/>
</dbReference>
<dbReference type="Pfam" id="PF00324">
    <property type="entry name" value="AA_permease"/>
    <property type="match status" value="1"/>
</dbReference>
<proteinExistence type="predicted"/>
<feature type="transmembrane region" description="Helical" evidence="5">
    <location>
        <begin position="90"/>
        <end position="115"/>
    </location>
</feature>
<feature type="transmembrane region" description="Helical" evidence="5">
    <location>
        <begin position="47"/>
        <end position="69"/>
    </location>
</feature>
<dbReference type="GO" id="GO:0016020">
    <property type="term" value="C:membrane"/>
    <property type="evidence" value="ECO:0007669"/>
    <property type="project" value="UniProtKB-SubCell"/>
</dbReference>
<comment type="subcellular location">
    <subcellularLocation>
        <location evidence="1">Membrane</location>
        <topology evidence="1">Multi-pass membrane protein</topology>
    </subcellularLocation>
</comment>
<name>A0A5N5WT07_9EURO</name>
<feature type="domain" description="Amino acid permease/ SLC12A" evidence="6">
    <location>
        <begin position="37"/>
        <end position="121"/>
    </location>
</feature>
<evidence type="ECO:0000256" key="1">
    <source>
        <dbReference type="ARBA" id="ARBA00004141"/>
    </source>
</evidence>
<organism evidence="7 8">
    <name type="scientific">Aspergillus leporis</name>
    <dbReference type="NCBI Taxonomy" id="41062"/>
    <lineage>
        <taxon>Eukaryota</taxon>
        <taxon>Fungi</taxon>
        <taxon>Dikarya</taxon>
        <taxon>Ascomycota</taxon>
        <taxon>Pezizomycotina</taxon>
        <taxon>Eurotiomycetes</taxon>
        <taxon>Eurotiomycetidae</taxon>
        <taxon>Eurotiales</taxon>
        <taxon>Aspergillaceae</taxon>
        <taxon>Aspergillus</taxon>
        <taxon>Aspergillus subgen. Circumdati</taxon>
    </lineage>
</organism>
<protein>
    <recommendedName>
        <fullName evidence="6">Amino acid permease/ SLC12A domain-containing protein</fullName>
    </recommendedName>
</protein>
<evidence type="ECO:0000256" key="4">
    <source>
        <dbReference type="ARBA" id="ARBA00023136"/>
    </source>
</evidence>
<accession>A0A5N5WT07</accession>
<dbReference type="Gene3D" id="1.20.1740.10">
    <property type="entry name" value="Amino acid/polyamine transporter I"/>
    <property type="match status" value="1"/>
</dbReference>
<dbReference type="PANTHER" id="PTHR43341:SF6">
    <property type="entry name" value="AMINO ACID TRANSPORTER (EUROFUNG)"/>
    <property type="match status" value="1"/>
</dbReference>
<evidence type="ECO:0000256" key="2">
    <source>
        <dbReference type="ARBA" id="ARBA00022692"/>
    </source>
</evidence>
<gene>
    <name evidence="7" type="ORF">BDV29DRAFT_193105</name>
</gene>
<reference evidence="7 8" key="1">
    <citation type="submission" date="2019-04" db="EMBL/GenBank/DDBJ databases">
        <title>Friends and foes A comparative genomics study of 23 Aspergillus species from section Flavi.</title>
        <authorList>
            <consortium name="DOE Joint Genome Institute"/>
            <person name="Kjaerbolling I."/>
            <person name="Vesth T."/>
            <person name="Frisvad J.C."/>
            <person name="Nybo J.L."/>
            <person name="Theobald S."/>
            <person name="Kildgaard S."/>
            <person name="Isbrandt T."/>
            <person name="Kuo A."/>
            <person name="Sato A."/>
            <person name="Lyhne E.K."/>
            <person name="Kogle M.E."/>
            <person name="Wiebenga A."/>
            <person name="Kun R.S."/>
            <person name="Lubbers R.J."/>
            <person name="Makela M.R."/>
            <person name="Barry K."/>
            <person name="Chovatia M."/>
            <person name="Clum A."/>
            <person name="Daum C."/>
            <person name="Haridas S."/>
            <person name="He G."/>
            <person name="LaButti K."/>
            <person name="Lipzen A."/>
            <person name="Mondo S."/>
            <person name="Riley R."/>
            <person name="Salamov A."/>
            <person name="Simmons B.A."/>
            <person name="Magnuson J.K."/>
            <person name="Henrissat B."/>
            <person name="Mortensen U.H."/>
            <person name="Larsen T.O."/>
            <person name="Devries R.P."/>
            <person name="Grigoriev I.V."/>
            <person name="Machida M."/>
            <person name="Baker S.E."/>
            <person name="Andersen M.R."/>
        </authorList>
    </citation>
    <scope>NUCLEOTIDE SEQUENCE [LARGE SCALE GENOMIC DNA]</scope>
    <source>
        <strain evidence="7 8">CBS 151.66</strain>
    </source>
</reference>